<name>A0A7H4LA76_WHEAT</name>
<evidence type="ECO:0000259" key="5">
    <source>
        <dbReference type="Pfam" id="PF08263"/>
    </source>
</evidence>
<dbReference type="Pfam" id="PF08263">
    <property type="entry name" value="LRRNT_2"/>
    <property type="match status" value="1"/>
</dbReference>
<feature type="domain" description="Leucine-rich repeat-containing N-terminal plant-type" evidence="5">
    <location>
        <begin position="99"/>
        <end position="137"/>
    </location>
</feature>
<feature type="signal peptide" evidence="4">
    <location>
        <begin position="1"/>
        <end position="24"/>
    </location>
</feature>
<dbReference type="Proteomes" id="UP000280104">
    <property type="component" value="Chromosome II"/>
</dbReference>
<accession>A0A7H4LA76</accession>
<sequence>MAFSKNVIILATLLLAALLMVADAQPTPKIDCPSSCNARCAKNWRNKICNKDCNICCDKCNCVPSGTSQETRNECPCYANLVDSKTGKLKCPSLICKRSEGDILYEQRQAWEDPSNVLQSWDPTLPDPCTWFHVFCSSDGSVVRVDLGKAGISGPLIPELGGLQHLQHLELYANNITGSIPATLGNLTSLISLHLYDNLLTGAIPASLGAVRTLRYLRLNGNMLTGRVPPEILSLVLVGNLAELNVAKNNLEGTVRSSRRRRVAFIIQVTLKTAS</sequence>
<dbReference type="InterPro" id="IPR001611">
    <property type="entry name" value="Leu-rich_rpt"/>
</dbReference>
<dbReference type="Pfam" id="PF02704">
    <property type="entry name" value="GASA"/>
    <property type="match status" value="1"/>
</dbReference>
<evidence type="ECO:0000256" key="2">
    <source>
        <dbReference type="ARBA" id="ARBA00022729"/>
    </source>
</evidence>
<reference evidence="6 7" key="1">
    <citation type="submission" date="2018-05" db="EMBL/GenBank/DDBJ databases">
        <authorList>
            <person name="Thind KAUR A."/>
        </authorList>
    </citation>
    <scope>NUCLEOTIDE SEQUENCE [LARGE SCALE GENOMIC DNA]</scope>
</reference>
<keyword evidence="2 4" id="KW-0732">Signal</keyword>
<feature type="chain" id="PRO_5028918523" description="Leucine-rich repeat-containing N-terminal plant-type domain-containing protein" evidence="4">
    <location>
        <begin position="25"/>
        <end position="275"/>
    </location>
</feature>
<proteinExistence type="predicted"/>
<dbReference type="FunFam" id="3.80.10.10:FF:000024">
    <property type="entry name" value="Somatic embryogenesis receptor kinase 1"/>
    <property type="match status" value="1"/>
</dbReference>
<dbReference type="Gene3D" id="3.80.10.10">
    <property type="entry name" value="Ribonuclease Inhibitor"/>
    <property type="match status" value="1"/>
</dbReference>
<evidence type="ECO:0000313" key="7">
    <source>
        <dbReference type="Proteomes" id="UP000280104"/>
    </source>
</evidence>
<protein>
    <recommendedName>
        <fullName evidence="5">Leucine-rich repeat-containing N-terminal plant-type domain-containing protein</fullName>
    </recommendedName>
</protein>
<gene>
    <name evidence="6" type="ORF">CAMPLR22A2D_LOCUS103</name>
</gene>
<keyword evidence="1" id="KW-0433">Leucine-rich repeat</keyword>
<dbReference type="Pfam" id="PF13855">
    <property type="entry name" value="LRR_8"/>
    <property type="match status" value="1"/>
</dbReference>
<dbReference type="InterPro" id="IPR003854">
    <property type="entry name" value="GASA"/>
</dbReference>
<evidence type="ECO:0000256" key="3">
    <source>
        <dbReference type="ARBA" id="ARBA00022737"/>
    </source>
</evidence>
<dbReference type="AlphaFoldDB" id="A0A7H4LA76"/>
<organism evidence="6 7">
    <name type="scientific">Triticum aestivum</name>
    <name type="common">Wheat</name>
    <dbReference type="NCBI Taxonomy" id="4565"/>
    <lineage>
        <taxon>Eukaryota</taxon>
        <taxon>Viridiplantae</taxon>
        <taxon>Streptophyta</taxon>
        <taxon>Embryophyta</taxon>
        <taxon>Tracheophyta</taxon>
        <taxon>Spermatophyta</taxon>
        <taxon>Magnoliopsida</taxon>
        <taxon>Liliopsida</taxon>
        <taxon>Poales</taxon>
        <taxon>Poaceae</taxon>
        <taxon>BOP clade</taxon>
        <taxon>Pooideae</taxon>
        <taxon>Triticodae</taxon>
        <taxon>Triticeae</taxon>
        <taxon>Triticinae</taxon>
        <taxon>Triticum</taxon>
    </lineage>
</organism>
<dbReference type="SUPFAM" id="SSF52058">
    <property type="entry name" value="L domain-like"/>
    <property type="match status" value="1"/>
</dbReference>
<evidence type="ECO:0000256" key="4">
    <source>
        <dbReference type="SAM" id="SignalP"/>
    </source>
</evidence>
<keyword evidence="3" id="KW-0677">Repeat</keyword>
<dbReference type="EMBL" id="LS480641">
    <property type="protein sequence ID" value="SPT15514.1"/>
    <property type="molecule type" value="Genomic_DNA"/>
</dbReference>
<dbReference type="PANTHER" id="PTHR47988">
    <property type="entry name" value="SOMATIC EMBRYOGENESIS RECEPTOR KINASE 1"/>
    <property type="match status" value="1"/>
</dbReference>
<evidence type="ECO:0000256" key="1">
    <source>
        <dbReference type="ARBA" id="ARBA00022614"/>
    </source>
</evidence>
<dbReference type="InterPro" id="IPR013210">
    <property type="entry name" value="LRR_N_plant-typ"/>
</dbReference>
<dbReference type="InterPro" id="IPR032675">
    <property type="entry name" value="LRR_dom_sf"/>
</dbReference>
<evidence type="ECO:0000313" key="6">
    <source>
        <dbReference type="EMBL" id="SPT15514.1"/>
    </source>
</evidence>